<dbReference type="OrthoDB" id="9796171at2"/>
<evidence type="ECO:0000313" key="3">
    <source>
        <dbReference type="Proteomes" id="UP000463470"/>
    </source>
</evidence>
<sequence length="212" mass="23571">MGLIVRPYTLEDFEGLLDIQREAFPPPFPEELWWCREQIAAHVETYPEGAMVAELAGKLVGSATALLIKYDGKPHTWSEVADNGYIRRSHQPDGDSLYGIDVCVRPAYRGCGVAGALYEARKQLVIRTGLKRFLAGCRIPGFHRHAAEMTCDEYVRRVASGELTDLVLTFMLKQGLRPLQVLDGYLDDAESLNKAILVEWPNPRLAGEGASP</sequence>
<dbReference type="Gene3D" id="3.40.630.30">
    <property type="match status" value="1"/>
</dbReference>
<protein>
    <submittedName>
        <fullName evidence="2">GNAT family N-acetyltransferase</fullName>
    </submittedName>
</protein>
<evidence type="ECO:0000259" key="1">
    <source>
        <dbReference type="PROSITE" id="PS51186"/>
    </source>
</evidence>
<comment type="caution">
    <text evidence="2">The sequence shown here is derived from an EMBL/GenBank/DDBJ whole genome shotgun (WGS) entry which is preliminary data.</text>
</comment>
<gene>
    <name evidence="2" type="ORF">GTO91_02740</name>
</gene>
<reference evidence="2 3" key="1">
    <citation type="submission" date="2020-01" db="EMBL/GenBank/DDBJ databases">
        <title>Whole-genome sequence of Heliobacterium undosum DSM 13378.</title>
        <authorList>
            <person name="Kyndt J.A."/>
            <person name="Meyer T.E."/>
        </authorList>
    </citation>
    <scope>NUCLEOTIDE SEQUENCE [LARGE SCALE GENOMIC DNA]</scope>
    <source>
        <strain evidence="2 3">DSM 13378</strain>
    </source>
</reference>
<organism evidence="2 3">
    <name type="scientific">Heliomicrobium undosum</name>
    <dbReference type="NCBI Taxonomy" id="121734"/>
    <lineage>
        <taxon>Bacteria</taxon>
        <taxon>Bacillati</taxon>
        <taxon>Bacillota</taxon>
        <taxon>Clostridia</taxon>
        <taxon>Eubacteriales</taxon>
        <taxon>Heliobacteriaceae</taxon>
        <taxon>Heliomicrobium</taxon>
    </lineage>
</organism>
<dbReference type="InterPro" id="IPR016181">
    <property type="entry name" value="Acyl_CoA_acyltransferase"/>
</dbReference>
<dbReference type="Pfam" id="PF00583">
    <property type="entry name" value="Acetyltransf_1"/>
    <property type="match status" value="1"/>
</dbReference>
<dbReference type="EMBL" id="WXEY01000002">
    <property type="protein sequence ID" value="MZP28636.1"/>
    <property type="molecule type" value="Genomic_DNA"/>
</dbReference>
<name>A0A845KZM1_9FIRM</name>
<feature type="domain" description="N-acetyltransferase" evidence="1">
    <location>
        <begin position="3"/>
        <end position="173"/>
    </location>
</feature>
<dbReference type="CDD" id="cd04301">
    <property type="entry name" value="NAT_SF"/>
    <property type="match status" value="1"/>
</dbReference>
<accession>A0A845KZM1</accession>
<dbReference type="Proteomes" id="UP000463470">
    <property type="component" value="Unassembled WGS sequence"/>
</dbReference>
<dbReference type="RefSeq" id="WP_161254501.1">
    <property type="nucleotide sequence ID" value="NZ_WXEY01000002.1"/>
</dbReference>
<keyword evidence="2" id="KW-0808">Transferase</keyword>
<dbReference type="GO" id="GO:0016747">
    <property type="term" value="F:acyltransferase activity, transferring groups other than amino-acyl groups"/>
    <property type="evidence" value="ECO:0007669"/>
    <property type="project" value="InterPro"/>
</dbReference>
<dbReference type="PROSITE" id="PS51186">
    <property type="entry name" value="GNAT"/>
    <property type="match status" value="1"/>
</dbReference>
<dbReference type="InterPro" id="IPR000182">
    <property type="entry name" value="GNAT_dom"/>
</dbReference>
<keyword evidence="3" id="KW-1185">Reference proteome</keyword>
<evidence type="ECO:0000313" key="2">
    <source>
        <dbReference type="EMBL" id="MZP28636.1"/>
    </source>
</evidence>
<dbReference type="AlphaFoldDB" id="A0A845KZM1"/>
<proteinExistence type="predicted"/>
<dbReference type="SUPFAM" id="SSF55729">
    <property type="entry name" value="Acyl-CoA N-acyltransferases (Nat)"/>
    <property type="match status" value="1"/>
</dbReference>